<dbReference type="Pfam" id="PF13417">
    <property type="entry name" value="GST_N_3"/>
    <property type="match status" value="1"/>
</dbReference>
<evidence type="ECO:0000259" key="2">
    <source>
        <dbReference type="PROSITE" id="PS50404"/>
    </source>
</evidence>
<dbReference type="InterPro" id="IPR040079">
    <property type="entry name" value="Glutathione_S-Trfase"/>
</dbReference>
<feature type="domain" description="GST N-terminal" evidence="2">
    <location>
        <begin position="1"/>
        <end position="86"/>
    </location>
</feature>
<dbReference type="InterPro" id="IPR036282">
    <property type="entry name" value="Glutathione-S-Trfase_C_sf"/>
</dbReference>
<dbReference type="Gene3D" id="1.20.1050.10">
    <property type="match status" value="1"/>
</dbReference>
<dbReference type="GO" id="GO:0016034">
    <property type="term" value="F:maleylacetoacetate isomerase activity"/>
    <property type="evidence" value="ECO:0007669"/>
    <property type="project" value="UniProtKB-EC"/>
</dbReference>
<evidence type="ECO:0000259" key="3">
    <source>
        <dbReference type="PROSITE" id="PS50405"/>
    </source>
</evidence>
<dbReference type="GO" id="GO:0006559">
    <property type="term" value="P:L-phenylalanine catabolic process"/>
    <property type="evidence" value="ECO:0007669"/>
    <property type="project" value="TreeGrafter"/>
</dbReference>
<dbReference type="Proteomes" id="UP000680158">
    <property type="component" value="Unassembled WGS sequence"/>
</dbReference>
<dbReference type="PROSITE" id="PS50405">
    <property type="entry name" value="GST_CTER"/>
    <property type="match status" value="1"/>
</dbReference>
<accession>A0A941DHT5</accession>
<sequence>MQLYGYFRSSASYRVRIALNLKGLDYEQIPVHLVKNGGEQFSESFRAINPESLVPALVDEHEGTQLALSQSLAIIEYLEEKYPAIALMPSDLADRAYVRALSLSIACDIHPVNNLRILKYLSANFGINDEQKNAWYRHWCEVGLKAIEARLAVSPQRGDFCFGDQPGMADCFLIPQIYNAQRFQADLSGMPIIMEINQRCLALEAFQKAAPANQADAE</sequence>
<dbReference type="GO" id="GO:0004364">
    <property type="term" value="F:glutathione transferase activity"/>
    <property type="evidence" value="ECO:0007669"/>
    <property type="project" value="TreeGrafter"/>
</dbReference>
<dbReference type="AlphaFoldDB" id="A0A941DHT5"/>
<dbReference type="CDD" id="cd03191">
    <property type="entry name" value="GST_C_Zeta"/>
    <property type="match status" value="1"/>
</dbReference>
<dbReference type="InterPro" id="IPR034333">
    <property type="entry name" value="GST_Zeta_N"/>
</dbReference>
<dbReference type="PROSITE" id="PS50404">
    <property type="entry name" value="GST_NTER"/>
    <property type="match status" value="1"/>
</dbReference>
<evidence type="ECO:0000313" key="5">
    <source>
        <dbReference type="Proteomes" id="UP000680158"/>
    </source>
</evidence>
<evidence type="ECO:0000313" key="4">
    <source>
        <dbReference type="EMBL" id="MBR7748331.1"/>
    </source>
</evidence>
<dbReference type="GO" id="GO:0005737">
    <property type="term" value="C:cytoplasm"/>
    <property type="evidence" value="ECO:0007669"/>
    <property type="project" value="InterPro"/>
</dbReference>
<dbReference type="GO" id="GO:0006749">
    <property type="term" value="P:glutathione metabolic process"/>
    <property type="evidence" value="ECO:0007669"/>
    <property type="project" value="TreeGrafter"/>
</dbReference>
<comment type="caution">
    <text evidence="4">The sequence shown here is derived from an EMBL/GenBank/DDBJ whole genome shotgun (WGS) entry which is preliminary data.</text>
</comment>
<dbReference type="SFLD" id="SFLDG00358">
    <property type="entry name" value="Main_(cytGST)"/>
    <property type="match status" value="1"/>
</dbReference>
<dbReference type="NCBIfam" id="TIGR01262">
    <property type="entry name" value="maiA"/>
    <property type="match status" value="1"/>
</dbReference>
<feature type="domain" description="GST C-terminal" evidence="3">
    <location>
        <begin position="91"/>
        <end position="218"/>
    </location>
</feature>
<keyword evidence="4" id="KW-0413">Isomerase</keyword>
<dbReference type="PANTHER" id="PTHR42673">
    <property type="entry name" value="MALEYLACETOACETATE ISOMERASE"/>
    <property type="match status" value="1"/>
</dbReference>
<dbReference type="InterPro" id="IPR010987">
    <property type="entry name" value="Glutathione-S-Trfase_C-like"/>
</dbReference>
<dbReference type="SUPFAM" id="SSF52833">
    <property type="entry name" value="Thioredoxin-like"/>
    <property type="match status" value="1"/>
</dbReference>
<dbReference type="FunFam" id="1.20.1050.10:FF:000017">
    <property type="entry name" value="Maleylacetoacetate isomerase"/>
    <property type="match status" value="1"/>
</dbReference>
<dbReference type="InterPro" id="IPR034330">
    <property type="entry name" value="GST_Zeta_C"/>
</dbReference>
<dbReference type="SUPFAM" id="SSF47616">
    <property type="entry name" value="GST C-terminal domain-like"/>
    <property type="match status" value="1"/>
</dbReference>
<dbReference type="SFLD" id="SFLDS00019">
    <property type="entry name" value="Glutathione_Transferase_(cytos"/>
    <property type="match status" value="1"/>
</dbReference>
<dbReference type="PANTHER" id="PTHR42673:SF21">
    <property type="entry name" value="GLUTATHIONE S-TRANSFERASE YFCF"/>
    <property type="match status" value="1"/>
</dbReference>
<dbReference type="InterPro" id="IPR005955">
    <property type="entry name" value="GST_Zeta"/>
</dbReference>
<dbReference type="Pfam" id="PF13410">
    <property type="entry name" value="GST_C_2"/>
    <property type="match status" value="1"/>
</dbReference>
<gene>
    <name evidence="4" type="primary">maiA</name>
    <name evidence="4" type="ORF">KDM92_17230</name>
</gene>
<dbReference type="CDD" id="cd03042">
    <property type="entry name" value="GST_N_Zeta"/>
    <property type="match status" value="1"/>
</dbReference>
<proteinExistence type="inferred from homology"/>
<dbReference type="EMBL" id="JAGSPM010000015">
    <property type="protein sequence ID" value="MBR7748331.1"/>
    <property type="molecule type" value="Genomic_DNA"/>
</dbReference>
<evidence type="ECO:0000256" key="1">
    <source>
        <dbReference type="ARBA" id="ARBA00010007"/>
    </source>
</evidence>
<keyword evidence="5" id="KW-1185">Reference proteome</keyword>
<reference evidence="4 5" key="1">
    <citation type="submission" date="2021-04" db="EMBL/GenBank/DDBJ databases">
        <title>novel species isolated from subtropical streams in China.</title>
        <authorList>
            <person name="Lu H."/>
        </authorList>
    </citation>
    <scope>NUCLEOTIDE SEQUENCE [LARGE SCALE GENOMIC DNA]</scope>
    <source>
        <strain evidence="4 5">BYS107W</strain>
    </source>
</reference>
<dbReference type="InterPro" id="IPR004045">
    <property type="entry name" value="Glutathione_S-Trfase_N"/>
</dbReference>
<dbReference type="Gene3D" id="3.40.30.10">
    <property type="entry name" value="Glutaredoxin"/>
    <property type="match status" value="1"/>
</dbReference>
<name>A0A941DHT5_9BURK</name>
<dbReference type="InterPro" id="IPR036249">
    <property type="entry name" value="Thioredoxin-like_sf"/>
</dbReference>
<dbReference type="RefSeq" id="WP_212685627.1">
    <property type="nucleotide sequence ID" value="NZ_JAGSPM010000015.1"/>
</dbReference>
<dbReference type="EC" id="5.2.1.2" evidence="4"/>
<protein>
    <submittedName>
        <fullName evidence="4">Maleylacetoacetate isomerase</fullName>
        <ecNumber evidence="4">5.2.1.2</ecNumber>
    </submittedName>
</protein>
<organism evidence="4 5">
    <name type="scientific">Undibacterium baiyunense</name>
    <dbReference type="NCBI Taxonomy" id="2828731"/>
    <lineage>
        <taxon>Bacteria</taxon>
        <taxon>Pseudomonadati</taxon>
        <taxon>Pseudomonadota</taxon>
        <taxon>Betaproteobacteria</taxon>
        <taxon>Burkholderiales</taxon>
        <taxon>Oxalobacteraceae</taxon>
        <taxon>Undibacterium</taxon>
    </lineage>
</organism>
<comment type="similarity">
    <text evidence="1">Belongs to the GST superfamily. Zeta family.</text>
</comment>